<organism evidence="5">
    <name type="scientific">Bacteroides phage F2</name>
    <dbReference type="NCBI Taxonomy" id="2762303"/>
    <lineage>
        <taxon>Viruses</taxon>
        <taxon>Duplodnaviria</taxon>
        <taxon>Heunggongvirae</taxon>
        <taxon>Uroviricota</taxon>
        <taxon>Caudoviricetes</taxon>
    </lineage>
</organism>
<evidence type="ECO:0000256" key="1">
    <source>
        <dbReference type="ARBA" id="ARBA00022950"/>
    </source>
</evidence>
<accession>A0A7G9W3K5</accession>
<reference evidence="5" key="1">
    <citation type="submission" date="2020-07" db="EMBL/GenBank/DDBJ databases">
        <title>Isolation of gut associated lytic bacteriophages infecting Bacteroides uniformis.</title>
        <authorList>
            <person name="Hedzet S."/>
            <person name="Accetto T."/>
            <person name="Rupnik M."/>
        </authorList>
    </citation>
    <scope>NUCLEOTIDE SEQUENCE</scope>
</reference>
<evidence type="ECO:0000256" key="3">
    <source>
        <dbReference type="ARBA" id="ARBA00023219"/>
    </source>
</evidence>
<evidence type="ECO:0000256" key="4">
    <source>
        <dbReference type="SAM" id="MobiDB-lite"/>
    </source>
</evidence>
<keyword evidence="2" id="KW-1160">Virus entry into host cell</keyword>
<sequence length="421" mass="47019">MGFFDNIRSIFKRGTDDSTATQETASPARTGAVSLLTSAGAELQIATVYRCVNLLADSVANLPIQYMRLKGDIFVEDRASRLHYVLNVQPCSYMSAVDFWRQVVQYLLLNGNAYIVPVYDFVAMDISELKLVSPTAVSHDTYNNKYTITDVKAGVSMTLDESEIIHIKNYTKDGKNGLSTLSFARTTLDITSTGDKETLNRFANGGNVRGIVSNDTSVRGFGEYQDKELEKTATDLDGRFRNGERIVSLPGQVQFSPISLSSTDMQFLETRKFSVREICRFFGVHPSFVFDDTSNNYKSAEMANVAFLSNTLNPILRKIENELHRKLVAPTLCCKRKFQFDRRGLYACDLESRIKYQAQTIAAGIYTVNEWRREENKPPIEGGDTVLVSANLKGITEAGKPAQPAQEPNNEPKEPNEDGQE</sequence>
<name>A0A7G9W3K5_9CAUD</name>
<dbReference type="InterPro" id="IPR006944">
    <property type="entry name" value="Phage/GTA_portal"/>
</dbReference>
<proteinExistence type="predicted"/>
<evidence type="ECO:0000256" key="2">
    <source>
        <dbReference type="ARBA" id="ARBA00023009"/>
    </source>
</evidence>
<feature type="region of interest" description="Disordered" evidence="4">
    <location>
        <begin position="391"/>
        <end position="421"/>
    </location>
</feature>
<evidence type="ECO:0000313" key="5">
    <source>
        <dbReference type="EMBL" id="QNO13218.1"/>
    </source>
</evidence>
<keyword evidence="1" id="KW-1188">Viral release from host cell</keyword>
<dbReference type="NCBIfam" id="TIGR01537">
    <property type="entry name" value="portal_HK97"/>
    <property type="match status" value="1"/>
</dbReference>
<dbReference type="InterPro" id="IPR006427">
    <property type="entry name" value="Portal_HK97"/>
</dbReference>
<feature type="compositionally biased region" description="Basic and acidic residues" evidence="4">
    <location>
        <begin position="410"/>
        <end position="421"/>
    </location>
</feature>
<keyword evidence="1" id="KW-0118">Viral capsid assembly</keyword>
<keyword evidence="2" id="KW-1162">Viral penetration into host cytoplasm</keyword>
<keyword evidence="3" id="KW-0231">Viral genome packaging</keyword>
<keyword evidence="2" id="KW-1171">Viral genome ejection through host cell envelope</keyword>
<gene>
    <name evidence="5" type="ORF">BacuniF2_00047</name>
</gene>
<protein>
    <submittedName>
        <fullName evidence="5">Putative portal protein</fullName>
    </submittedName>
</protein>
<dbReference type="EMBL" id="MT806187">
    <property type="protein sequence ID" value="QNO13218.1"/>
    <property type="molecule type" value="Genomic_DNA"/>
</dbReference>
<dbReference type="Pfam" id="PF04860">
    <property type="entry name" value="Phage_portal"/>
    <property type="match status" value="1"/>
</dbReference>